<comment type="caution">
    <text evidence="1">The sequence shown here is derived from an EMBL/GenBank/DDBJ whole genome shotgun (WGS) entry which is preliminary data.</text>
</comment>
<protein>
    <submittedName>
        <fullName evidence="1">Uncharacterized protein</fullName>
    </submittedName>
</protein>
<name>A0ACC2KZW0_PERAE</name>
<accession>A0ACC2KZW0</accession>
<organism evidence="1 2">
    <name type="scientific">Persea americana</name>
    <name type="common">Avocado</name>
    <dbReference type="NCBI Taxonomy" id="3435"/>
    <lineage>
        <taxon>Eukaryota</taxon>
        <taxon>Viridiplantae</taxon>
        <taxon>Streptophyta</taxon>
        <taxon>Embryophyta</taxon>
        <taxon>Tracheophyta</taxon>
        <taxon>Spermatophyta</taxon>
        <taxon>Magnoliopsida</taxon>
        <taxon>Magnoliidae</taxon>
        <taxon>Laurales</taxon>
        <taxon>Lauraceae</taxon>
        <taxon>Persea</taxon>
    </lineage>
</organism>
<keyword evidence="2" id="KW-1185">Reference proteome</keyword>
<dbReference type="EMBL" id="CM056814">
    <property type="protein sequence ID" value="KAJ8626436.1"/>
    <property type="molecule type" value="Genomic_DNA"/>
</dbReference>
<evidence type="ECO:0000313" key="2">
    <source>
        <dbReference type="Proteomes" id="UP001234297"/>
    </source>
</evidence>
<evidence type="ECO:0000313" key="1">
    <source>
        <dbReference type="EMBL" id="KAJ8626436.1"/>
    </source>
</evidence>
<dbReference type="Proteomes" id="UP001234297">
    <property type="component" value="Chromosome 6"/>
</dbReference>
<sequence>MRGEEHPSLSTFGVGVSPSQVNSVPTVLGQFSLDAKMTLQKATVYLAGSHELWAGSSHTQKVKQSFRS</sequence>
<proteinExistence type="predicted"/>
<reference evidence="1 2" key="1">
    <citation type="journal article" date="2022" name="Hortic Res">
        <title>A haplotype resolved chromosomal level avocado genome allows analysis of novel avocado genes.</title>
        <authorList>
            <person name="Nath O."/>
            <person name="Fletcher S.J."/>
            <person name="Hayward A."/>
            <person name="Shaw L.M."/>
            <person name="Masouleh A.K."/>
            <person name="Furtado A."/>
            <person name="Henry R.J."/>
            <person name="Mitter N."/>
        </authorList>
    </citation>
    <scope>NUCLEOTIDE SEQUENCE [LARGE SCALE GENOMIC DNA]</scope>
    <source>
        <strain evidence="2">cv. Hass</strain>
    </source>
</reference>
<gene>
    <name evidence="1" type="ORF">MRB53_019743</name>
</gene>